<dbReference type="WBParaSite" id="ACAC_0001138701-mRNA-1">
    <property type="protein sequence ID" value="ACAC_0001138701-mRNA-1"/>
    <property type="gene ID" value="ACAC_0001138701"/>
</dbReference>
<dbReference type="STRING" id="6313.A0A0K0DJ43"/>
<reference evidence="2" key="1">
    <citation type="submission" date="2012-09" db="EMBL/GenBank/DDBJ databases">
        <authorList>
            <person name="Martin A.A."/>
        </authorList>
    </citation>
    <scope>NUCLEOTIDE SEQUENCE</scope>
</reference>
<keyword evidence="1" id="KW-0642">Proline metabolism</keyword>
<dbReference type="GO" id="GO:0010133">
    <property type="term" value="P:L-proline catabolic process to L-glutamate"/>
    <property type="evidence" value="ECO:0007669"/>
    <property type="project" value="TreeGrafter"/>
</dbReference>
<keyword evidence="1" id="KW-0274">FAD</keyword>
<comment type="similarity">
    <text evidence="1">Belongs to the proline oxidase family.</text>
</comment>
<dbReference type="AlphaFoldDB" id="A0A0K0DJ43"/>
<evidence type="ECO:0000256" key="1">
    <source>
        <dbReference type="RuleBase" id="RU364054"/>
    </source>
</evidence>
<comment type="catalytic activity">
    <reaction evidence="1">
        <text>L-proline + a quinone = (S)-1-pyrroline-5-carboxylate + a quinol + H(+)</text>
        <dbReference type="Rhea" id="RHEA:23784"/>
        <dbReference type="ChEBI" id="CHEBI:15378"/>
        <dbReference type="ChEBI" id="CHEBI:17388"/>
        <dbReference type="ChEBI" id="CHEBI:24646"/>
        <dbReference type="ChEBI" id="CHEBI:60039"/>
        <dbReference type="ChEBI" id="CHEBI:132124"/>
        <dbReference type="EC" id="1.5.5.2"/>
    </reaction>
</comment>
<proteinExistence type="inferred from homology"/>
<keyword evidence="2" id="KW-1185">Reference proteome</keyword>
<sequence length="256" mass="28784">MGLRLLVIQRWAFARTIRSTSFATPQPKFEPTSPQLAQEIQQCYSKLDLSFENTKEVFKILFVLSVRVHGVLLLNENFNRSKSNSDILRALLVLRILAVESVVRHNQRILATLRATLGLSLFKKLLKRTFFGHFVAGEDRKEVESVAARLEQFGVKSILDYSVETDLSSEEAVKTTQISQLAAEVAPAAFTSTVDAETLQQTRQKYTVHKEFADRRKDVVSARRVAQMRAASAVSAHSFPITHLLKSFGVPPVLSR</sequence>
<reference evidence="3" key="2">
    <citation type="submission" date="2017-02" db="UniProtKB">
        <authorList>
            <consortium name="WormBaseParasite"/>
        </authorList>
    </citation>
    <scope>IDENTIFICATION</scope>
</reference>
<evidence type="ECO:0000313" key="2">
    <source>
        <dbReference type="Proteomes" id="UP000035642"/>
    </source>
</evidence>
<dbReference type="EC" id="1.5.5.2" evidence="1"/>
<dbReference type="PANTHER" id="PTHR13914:SF0">
    <property type="entry name" value="PROLINE DEHYDROGENASE 1, MITOCHONDRIAL"/>
    <property type="match status" value="1"/>
</dbReference>
<dbReference type="Proteomes" id="UP000035642">
    <property type="component" value="Unassembled WGS sequence"/>
</dbReference>
<keyword evidence="1" id="KW-0560">Oxidoreductase</keyword>
<name>A0A0K0DJ43_ANGCA</name>
<comment type="function">
    <text evidence="1">Converts proline to delta-1-pyrroline-5-carboxylate.</text>
</comment>
<dbReference type="InterPro" id="IPR015659">
    <property type="entry name" value="Proline_oxidase"/>
</dbReference>
<dbReference type="PANTHER" id="PTHR13914">
    <property type="entry name" value="PROLINE OXIDASE"/>
    <property type="match status" value="1"/>
</dbReference>
<organism evidence="2 3">
    <name type="scientific">Angiostrongylus cantonensis</name>
    <name type="common">Rat lungworm</name>
    <dbReference type="NCBI Taxonomy" id="6313"/>
    <lineage>
        <taxon>Eukaryota</taxon>
        <taxon>Metazoa</taxon>
        <taxon>Ecdysozoa</taxon>
        <taxon>Nematoda</taxon>
        <taxon>Chromadorea</taxon>
        <taxon>Rhabditida</taxon>
        <taxon>Rhabditina</taxon>
        <taxon>Rhabditomorpha</taxon>
        <taxon>Strongyloidea</taxon>
        <taxon>Metastrongylidae</taxon>
        <taxon>Angiostrongylus</taxon>
    </lineage>
</organism>
<dbReference type="GO" id="GO:0005739">
    <property type="term" value="C:mitochondrion"/>
    <property type="evidence" value="ECO:0007669"/>
    <property type="project" value="TreeGrafter"/>
</dbReference>
<keyword evidence="1" id="KW-0285">Flavoprotein</keyword>
<protein>
    <recommendedName>
        <fullName evidence="1">Proline dehydrogenase</fullName>
        <ecNumber evidence="1">1.5.5.2</ecNumber>
    </recommendedName>
</protein>
<accession>A0A0K0DJ43</accession>
<dbReference type="GO" id="GO:0071949">
    <property type="term" value="F:FAD binding"/>
    <property type="evidence" value="ECO:0007669"/>
    <property type="project" value="TreeGrafter"/>
</dbReference>
<dbReference type="GO" id="GO:0004657">
    <property type="term" value="F:proline dehydrogenase activity"/>
    <property type="evidence" value="ECO:0007669"/>
    <property type="project" value="UniProtKB-EC"/>
</dbReference>
<dbReference type="Gene3D" id="3.20.20.220">
    <property type="match status" value="1"/>
</dbReference>
<evidence type="ECO:0000313" key="3">
    <source>
        <dbReference type="WBParaSite" id="ACAC_0001138701-mRNA-1"/>
    </source>
</evidence>
<comment type="cofactor">
    <cofactor evidence="1">
        <name>FAD</name>
        <dbReference type="ChEBI" id="CHEBI:57692"/>
    </cofactor>
</comment>